<dbReference type="GO" id="GO:0019646">
    <property type="term" value="P:aerobic electron transport chain"/>
    <property type="evidence" value="ECO:0007669"/>
    <property type="project" value="TreeGrafter"/>
</dbReference>
<feature type="transmembrane region" description="Helical" evidence="7">
    <location>
        <begin position="308"/>
        <end position="331"/>
    </location>
</feature>
<feature type="transmembrane region" description="Helical" evidence="7">
    <location>
        <begin position="63"/>
        <end position="83"/>
    </location>
</feature>
<sequence>MDALATSIDLTIAWALLLAFAVYVYVVLDGFDLGIGILYPFFRKKEDRDLMMNSVAPVWDGNETWLVLGGGGLFAAFPLAYAIILPALYPPIVAMLLALIFRGVAFEFRWKAVGTFQARFWDAAFIGGSTVAALAQGITLGALLQGIEVDGRAYGGGWWDWLTPFSVLTGVAVVAGYAFMGATWLNMKLEGDIQIRVRRFARIFGIATMGAIVLVSLWTPFLEQEYFSRWFSFPAALVVAPVPLLVALIGFLLWRSITEEGRDWMPFVLTCALFGLCFLGLGVSMWPWVIPPTVSIYDAASPAKSQLFMFVGAIVLVPIILAYTGYAYWVFRGKLKPGEGYH</sequence>
<accession>A0A1I1YH16</accession>
<dbReference type="PANTHER" id="PTHR43141">
    <property type="entry name" value="CYTOCHROME BD2 SUBUNIT II"/>
    <property type="match status" value="1"/>
</dbReference>
<organism evidence="8 9">
    <name type="scientific">Roseivivax sediminis</name>
    <dbReference type="NCBI Taxonomy" id="936889"/>
    <lineage>
        <taxon>Bacteria</taxon>
        <taxon>Pseudomonadati</taxon>
        <taxon>Pseudomonadota</taxon>
        <taxon>Alphaproteobacteria</taxon>
        <taxon>Rhodobacterales</taxon>
        <taxon>Roseobacteraceae</taxon>
        <taxon>Roseivivax</taxon>
    </lineage>
</organism>
<comment type="similarity">
    <text evidence="2">Belongs to the cytochrome ubiquinol oxidase subunit 2 family.</text>
</comment>
<feature type="transmembrane region" description="Helical" evidence="7">
    <location>
        <begin position="164"/>
        <end position="187"/>
    </location>
</feature>
<feature type="transmembrane region" description="Helical" evidence="7">
    <location>
        <begin position="266"/>
        <end position="288"/>
    </location>
</feature>
<evidence type="ECO:0000256" key="5">
    <source>
        <dbReference type="ARBA" id="ARBA00022989"/>
    </source>
</evidence>
<reference evidence="8 9" key="1">
    <citation type="submission" date="2016-10" db="EMBL/GenBank/DDBJ databases">
        <authorList>
            <person name="Varghese N."/>
            <person name="Submissions S."/>
        </authorList>
    </citation>
    <scope>NUCLEOTIDE SEQUENCE [LARGE SCALE GENOMIC DNA]</scope>
    <source>
        <strain evidence="9">YIM D21,KCTC 23444,ACCC 10710</strain>
    </source>
</reference>
<proteinExistence type="inferred from homology"/>
<feature type="transmembrane region" description="Helical" evidence="7">
    <location>
        <begin position="230"/>
        <end position="254"/>
    </location>
</feature>
<feature type="transmembrane region" description="Helical" evidence="7">
    <location>
        <begin position="120"/>
        <end position="144"/>
    </location>
</feature>
<dbReference type="OrthoDB" id="9776710at2"/>
<evidence type="ECO:0000313" key="9">
    <source>
        <dbReference type="Proteomes" id="UP000325289"/>
    </source>
</evidence>
<dbReference type="GO" id="GO:0005886">
    <property type="term" value="C:plasma membrane"/>
    <property type="evidence" value="ECO:0007669"/>
    <property type="project" value="UniProtKB-SubCell"/>
</dbReference>
<comment type="subcellular location">
    <subcellularLocation>
        <location evidence="1">Cell membrane</location>
        <topology evidence="1">Multi-pass membrane protein</topology>
    </subcellularLocation>
</comment>
<dbReference type="GO" id="GO:0070069">
    <property type="term" value="C:cytochrome complex"/>
    <property type="evidence" value="ECO:0007669"/>
    <property type="project" value="TreeGrafter"/>
</dbReference>
<evidence type="ECO:0000256" key="3">
    <source>
        <dbReference type="ARBA" id="ARBA00022475"/>
    </source>
</evidence>
<evidence type="ECO:0000256" key="7">
    <source>
        <dbReference type="SAM" id="Phobius"/>
    </source>
</evidence>
<keyword evidence="5 7" id="KW-1133">Transmembrane helix</keyword>
<dbReference type="PIRSF" id="PIRSF000267">
    <property type="entry name" value="Cyt_oxidse_sub2"/>
    <property type="match status" value="1"/>
</dbReference>
<evidence type="ECO:0000256" key="2">
    <source>
        <dbReference type="ARBA" id="ARBA00007543"/>
    </source>
</evidence>
<evidence type="ECO:0000256" key="1">
    <source>
        <dbReference type="ARBA" id="ARBA00004651"/>
    </source>
</evidence>
<dbReference type="AlphaFoldDB" id="A0A1I1YH16"/>
<keyword evidence="3" id="KW-1003">Cell membrane</keyword>
<protein>
    <submittedName>
        <fullName evidence="8">Cytochrome bd-I ubiquinol oxidase subunit 2 apoprotein</fullName>
    </submittedName>
</protein>
<evidence type="ECO:0000256" key="6">
    <source>
        <dbReference type="ARBA" id="ARBA00023136"/>
    </source>
</evidence>
<name>A0A1I1YH16_9RHOB</name>
<keyword evidence="4 7" id="KW-0812">Transmembrane</keyword>
<gene>
    <name evidence="8" type="ORF">SAMN04515678_10739</name>
</gene>
<evidence type="ECO:0000256" key="4">
    <source>
        <dbReference type="ARBA" id="ARBA00022692"/>
    </source>
</evidence>
<evidence type="ECO:0000313" key="8">
    <source>
        <dbReference type="EMBL" id="SFE18622.1"/>
    </source>
</evidence>
<dbReference type="GO" id="GO:0009055">
    <property type="term" value="F:electron transfer activity"/>
    <property type="evidence" value="ECO:0007669"/>
    <property type="project" value="TreeGrafter"/>
</dbReference>
<dbReference type="PANTHER" id="PTHR43141:SF4">
    <property type="entry name" value="CYTOCHROME BD2 SUBUNIT II"/>
    <property type="match status" value="1"/>
</dbReference>
<dbReference type="InterPro" id="IPR003317">
    <property type="entry name" value="Cyt-d_oxidase_su2"/>
</dbReference>
<dbReference type="Pfam" id="PF02322">
    <property type="entry name" value="Cyt_bd_oxida_II"/>
    <property type="match status" value="1"/>
</dbReference>
<keyword evidence="9" id="KW-1185">Reference proteome</keyword>
<feature type="transmembrane region" description="Helical" evidence="7">
    <location>
        <begin position="199"/>
        <end position="218"/>
    </location>
</feature>
<feature type="transmembrane region" description="Helical" evidence="7">
    <location>
        <begin position="12"/>
        <end position="42"/>
    </location>
</feature>
<dbReference type="NCBIfam" id="TIGR00203">
    <property type="entry name" value="cydB"/>
    <property type="match status" value="1"/>
</dbReference>
<keyword evidence="6 7" id="KW-0472">Membrane</keyword>
<feature type="transmembrane region" description="Helical" evidence="7">
    <location>
        <begin position="89"/>
        <end position="108"/>
    </location>
</feature>
<dbReference type="EMBL" id="FOMS01000007">
    <property type="protein sequence ID" value="SFE18622.1"/>
    <property type="molecule type" value="Genomic_DNA"/>
</dbReference>
<dbReference type="RefSeq" id="WP_149756161.1">
    <property type="nucleotide sequence ID" value="NZ_FOMS01000007.1"/>
</dbReference>
<dbReference type="Proteomes" id="UP000325289">
    <property type="component" value="Unassembled WGS sequence"/>
</dbReference>
<dbReference type="GO" id="GO:0016682">
    <property type="term" value="F:oxidoreductase activity, acting on diphenols and related substances as donors, oxygen as acceptor"/>
    <property type="evidence" value="ECO:0007669"/>
    <property type="project" value="TreeGrafter"/>
</dbReference>